<protein>
    <recommendedName>
        <fullName evidence="1">Integrase catalytic domain-containing protein</fullName>
    </recommendedName>
</protein>
<dbReference type="InterPro" id="IPR001584">
    <property type="entry name" value="Integrase_cat-core"/>
</dbReference>
<evidence type="ECO:0000313" key="2">
    <source>
        <dbReference type="EMBL" id="TQD95507.1"/>
    </source>
</evidence>
<dbReference type="Proteomes" id="UP000315295">
    <property type="component" value="Unassembled WGS sequence"/>
</dbReference>
<sequence>MQLDDVLYVPTMRRNLISASKLVKQKYIFIGDETCIKFFKKGSLIGKAFLSDNLWKLQCTTDKNLLHVLTISTKRMHGSENSFMLWHKRLGHISKDRISQLSKLNLIPVVDFKNAFECVDCLRGKMTNVRKLYAKRSQNLLEIIHTDVCGLFPVKTICGNSYFVSFIDDFSIHSHVFLISEKSTFLDCFKVFKCEVEKQLNLVIKIVRSDRGGEYFGRYTEAAQQKGPFTSFLEQQGIMAQYTTPGTPQQNGVTERRNGTLIGMVKSMILRSKLSGFLWGESLKIANYILNTVLSKVVPKTPFELWTRRRPSFNHFHVWGCKAEARFYNPNEGKLDSMTDSCFFIGYSEK</sequence>
<reference evidence="2 3" key="1">
    <citation type="journal article" date="2019" name="G3 (Bethesda)">
        <title>Sequencing of a Wild Apple (Malus baccata) Genome Unravels the Differences Between Cultivated and Wild Apple Species Regarding Disease Resistance and Cold Tolerance.</title>
        <authorList>
            <person name="Chen X."/>
        </authorList>
    </citation>
    <scope>NUCLEOTIDE SEQUENCE [LARGE SCALE GENOMIC DNA]</scope>
    <source>
        <strain evidence="3">cv. Shandingzi</strain>
        <tissue evidence="2">Leaves</tissue>
    </source>
</reference>
<feature type="domain" description="Integrase catalytic" evidence="1">
    <location>
        <begin position="133"/>
        <end position="310"/>
    </location>
</feature>
<dbReference type="InterPro" id="IPR039537">
    <property type="entry name" value="Retrotran_Ty1/copia-like"/>
</dbReference>
<dbReference type="GO" id="GO:0015074">
    <property type="term" value="P:DNA integration"/>
    <property type="evidence" value="ECO:0007669"/>
    <property type="project" value="InterPro"/>
</dbReference>
<dbReference type="GO" id="GO:0003676">
    <property type="term" value="F:nucleic acid binding"/>
    <property type="evidence" value="ECO:0007669"/>
    <property type="project" value="InterPro"/>
</dbReference>
<name>A0A540M9S6_MALBA</name>
<dbReference type="Gene3D" id="3.30.420.10">
    <property type="entry name" value="Ribonuclease H-like superfamily/Ribonuclease H"/>
    <property type="match status" value="1"/>
</dbReference>
<evidence type="ECO:0000313" key="3">
    <source>
        <dbReference type="Proteomes" id="UP000315295"/>
    </source>
</evidence>
<dbReference type="InterPro" id="IPR025724">
    <property type="entry name" value="GAG-pre-integrase_dom"/>
</dbReference>
<proteinExistence type="predicted"/>
<dbReference type="SUPFAM" id="SSF53098">
    <property type="entry name" value="Ribonuclease H-like"/>
    <property type="match status" value="1"/>
</dbReference>
<dbReference type="EMBL" id="VIEB01000312">
    <property type="protein sequence ID" value="TQD95507.1"/>
    <property type="molecule type" value="Genomic_DNA"/>
</dbReference>
<accession>A0A540M9S6</accession>
<keyword evidence="3" id="KW-1185">Reference proteome</keyword>
<dbReference type="Pfam" id="PF00665">
    <property type="entry name" value="rve"/>
    <property type="match status" value="1"/>
</dbReference>
<dbReference type="Pfam" id="PF13976">
    <property type="entry name" value="gag_pre-integrs"/>
    <property type="match status" value="1"/>
</dbReference>
<dbReference type="AlphaFoldDB" id="A0A540M9S6"/>
<evidence type="ECO:0000259" key="1">
    <source>
        <dbReference type="PROSITE" id="PS50994"/>
    </source>
</evidence>
<dbReference type="PROSITE" id="PS50994">
    <property type="entry name" value="INTEGRASE"/>
    <property type="match status" value="1"/>
</dbReference>
<gene>
    <name evidence="2" type="ORF">C1H46_018863</name>
</gene>
<comment type="caution">
    <text evidence="2">The sequence shown here is derived from an EMBL/GenBank/DDBJ whole genome shotgun (WGS) entry which is preliminary data.</text>
</comment>
<dbReference type="InterPro" id="IPR012337">
    <property type="entry name" value="RNaseH-like_sf"/>
</dbReference>
<dbReference type="PANTHER" id="PTHR42648">
    <property type="entry name" value="TRANSPOSASE, PUTATIVE-RELATED"/>
    <property type="match status" value="1"/>
</dbReference>
<dbReference type="STRING" id="106549.A0A540M9S6"/>
<dbReference type="InterPro" id="IPR036397">
    <property type="entry name" value="RNaseH_sf"/>
</dbReference>
<organism evidence="2 3">
    <name type="scientific">Malus baccata</name>
    <name type="common">Siberian crab apple</name>
    <name type="synonym">Pyrus baccata</name>
    <dbReference type="NCBI Taxonomy" id="106549"/>
    <lineage>
        <taxon>Eukaryota</taxon>
        <taxon>Viridiplantae</taxon>
        <taxon>Streptophyta</taxon>
        <taxon>Embryophyta</taxon>
        <taxon>Tracheophyta</taxon>
        <taxon>Spermatophyta</taxon>
        <taxon>Magnoliopsida</taxon>
        <taxon>eudicotyledons</taxon>
        <taxon>Gunneridae</taxon>
        <taxon>Pentapetalae</taxon>
        <taxon>rosids</taxon>
        <taxon>fabids</taxon>
        <taxon>Rosales</taxon>
        <taxon>Rosaceae</taxon>
        <taxon>Amygdaloideae</taxon>
        <taxon>Maleae</taxon>
        <taxon>Malus</taxon>
    </lineage>
</organism>
<dbReference type="PANTHER" id="PTHR42648:SF28">
    <property type="entry name" value="TRANSPOSON-ENCODED PROTEIN WITH RIBONUCLEASE H-LIKE AND RETROVIRUS ZINC FINGER-LIKE DOMAINS"/>
    <property type="match status" value="1"/>
</dbReference>